<organism evidence="1 2">
    <name type="scientific">Forsythia ovata</name>
    <dbReference type="NCBI Taxonomy" id="205694"/>
    <lineage>
        <taxon>Eukaryota</taxon>
        <taxon>Viridiplantae</taxon>
        <taxon>Streptophyta</taxon>
        <taxon>Embryophyta</taxon>
        <taxon>Tracheophyta</taxon>
        <taxon>Spermatophyta</taxon>
        <taxon>Magnoliopsida</taxon>
        <taxon>eudicotyledons</taxon>
        <taxon>Gunneridae</taxon>
        <taxon>Pentapetalae</taxon>
        <taxon>asterids</taxon>
        <taxon>lamiids</taxon>
        <taxon>Lamiales</taxon>
        <taxon>Oleaceae</taxon>
        <taxon>Forsythieae</taxon>
        <taxon>Forsythia</taxon>
    </lineage>
</organism>
<gene>
    <name evidence="1" type="ORF">Fot_19761</name>
</gene>
<dbReference type="EMBL" id="JBFOLJ010000005">
    <property type="protein sequence ID" value="KAL2538370.1"/>
    <property type="molecule type" value="Genomic_DNA"/>
</dbReference>
<comment type="caution">
    <text evidence="1">The sequence shown here is derived from an EMBL/GenBank/DDBJ whole genome shotgun (WGS) entry which is preliminary data.</text>
</comment>
<evidence type="ECO:0000313" key="2">
    <source>
        <dbReference type="Proteomes" id="UP001604277"/>
    </source>
</evidence>
<keyword evidence="2" id="KW-1185">Reference proteome</keyword>
<dbReference type="AlphaFoldDB" id="A0ABD1VPS4"/>
<dbReference type="Proteomes" id="UP001604277">
    <property type="component" value="Unassembled WGS sequence"/>
</dbReference>
<evidence type="ECO:0000313" key="1">
    <source>
        <dbReference type="EMBL" id="KAL2538370.1"/>
    </source>
</evidence>
<accession>A0ABD1VPS4</accession>
<sequence length="144" mass="16545">MTVNKYVDKGLWSSFGRAIKNTTLEQLIEVELERASLIELEQNYFVKVGLITEQQLALEEAAVKGRDHLSWEEAEELASQEEACREQLDKLHQMWNQKDLRTSSLSKKEASINSTLASYELQLQSLIAAELEREPHFLEAKHSL</sequence>
<reference evidence="2" key="1">
    <citation type="submission" date="2024-07" db="EMBL/GenBank/DDBJ databases">
        <title>Two chromosome-level genome assemblies of Korean endemic species Abeliophyllum distichum and Forsythia ovata (Oleaceae).</title>
        <authorList>
            <person name="Jang H."/>
        </authorList>
    </citation>
    <scope>NUCLEOTIDE SEQUENCE [LARGE SCALE GENOMIC DNA]</scope>
</reference>
<proteinExistence type="predicted"/>
<name>A0ABD1VPS4_9LAMI</name>
<protein>
    <submittedName>
        <fullName evidence="1">Uncharacterized protein</fullName>
    </submittedName>
</protein>